<feature type="chain" id="PRO_5013019465" evidence="2">
    <location>
        <begin position="26"/>
        <end position="747"/>
    </location>
</feature>
<evidence type="ECO:0000313" key="4">
    <source>
        <dbReference type="EMBL" id="SHF49440.1"/>
    </source>
</evidence>
<dbReference type="PANTHER" id="PTHR47406:SF2">
    <property type="entry name" value="ALPHA GLUCURONIDASE N-TERMINAL DOMAIN-CONTAINING PROTEIN"/>
    <property type="match status" value="1"/>
</dbReference>
<dbReference type="InterPro" id="IPR029018">
    <property type="entry name" value="Hex-like_dom2"/>
</dbReference>
<name>A0A1M5C434_9FLAO</name>
<evidence type="ECO:0000259" key="3">
    <source>
        <dbReference type="Pfam" id="PF00754"/>
    </source>
</evidence>
<protein>
    <submittedName>
        <fullName evidence="4">F5/8 type C domain-containing protein</fullName>
    </submittedName>
</protein>
<dbReference type="OrthoDB" id="1099022at2"/>
<dbReference type="GO" id="GO:0016787">
    <property type="term" value="F:hydrolase activity"/>
    <property type="evidence" value="ECO:0007669"/>
    <property type="project" value="UniProtKB-KW"/>
</dbReference>
<evidence type="ECO:0000256" key="1">
    <source>
        <dbReference type="ARBA" id="ARBA00022801"/>
    </source>
</evidence>
<dbReference type="InterPro" id="IPR032287">
    <property type="entry name" value="DUF4838"/>
</dbReference>
<sequence>MKMLKANIKTLSFLLILWISSSCNRDGIELVHEGQSNYEIVIMGRATESQHESAEILQRYLYEISGAKLGIVEEASQTGEKQKVYLGIDYERHLEADGISIRTLDKNLLLSGGSDKATKYAVYEFLERYLNCRWYAPKVEKIPVSKTIDLPALDYVYTPDITTRTVHSRLFYDNPDYAEQQKVTHESFPTYVPSARVHTFHKFLPEEKFYKSNPEYYALRGDQRLPTQLCLTNPDVLAIVKDSVASLFKQYPQSQVISVSQDDNQQHCQCDNCSKIDKEEGSASGSMIRFVNEVAADFPDKTISTLAYQYTRKPCKTKPLENVLITLTSIECDRSAPITEKCADFANDLIGWGKLTQNIRIWDYTTQFTNFFAPFPNIHTLQPNILLFRENNAKWVFEQHSNNPSELFELRSYITAKLLWNPDQNLDALLTDFTSGYYEEAGIYIKEYIDEIHAKLKEDKDFFLFLYGDPSEAFSSYLSPDLLSKYSQLFDDAEKAVAKKPEILSRVKVARLGVDIAELEASRKNINDRYRLLIPNEEGKKIINPLVTTLLDNFKAISAKNNITLMNEMGFTVTEYLANYMSALEVIRMPNVAMGKKVVTITKPKKYAKEDPLALTDGALGGSSFYANWLGYEGNDMEVVVDLGEPMNISTISLAFLQVTNHIVFFPEKVTYSGSLDNQHFENFGTINNPFPLTKESKVNDIQFFKLDFDKRNAQYIKVQAKNTNTPYWHHAAGLPSWLFADEIIIN</sequence>
<dbReference type="RefSeq" id="WP_072862662.1">
    <property type="nucleotide sequence ID" value="NZ_FQUX01000004.1"/>
</dbReference>
<dbReference type="PANTHER" id="PTHR47406">
    <property type="entry name" value="COAGULATION FACTOR 5/8 TYPE, C-TERMINAL"/>
    <property type="match status" value="1"/>
</dbReference>
<dbReference type="PROSITE" id="PS51257">
    <property type="entry name" value="PROKAR_LIPOPROTEIN"/>
    <property type="match status" value="1"/>
</dbReference>
<dbReference type="InterPro" id="IPR000421">
    <property type="entry name" value="FA58C"/>
</dbReference>
<accession>A0A1M5C434</accession>
<dbReference type="EMBL" id="FQUX01000004">
    <property type="protein sequence ID" value="SHF49440.1"/>
    <property type="molecule type" value="Genomic_DNA"/>
</dbReference>
<feature type="signal peptide" evidence="2">
    <location>
        <begin position="1"/>
        <end position="25"/>
    </location>
</feature>
<reference evidence="5" key="1">
    <citation type="submission" date="2016-11" db="EMBL/GenBank/DDBJ databases">
        <authorList>
            <person name="Varghese N."/>
            <person name="Submissions S."/>
        </authorList>
    </citation>
    <scope>NUCLEOTIDE SEQUENCE [LARGE SCALE GENOMIC DNA]</scope>
    <source>
        <strain evidence="5">DSM 17539</strain>
    </source>
</reference>
<dbReference type="Proteomes" id="UP000184406">
    <property type="component" value="Unassembled WGS sequence"/>
</dbReference>
<keyword evidence="1" id="KW-0378">Hydrolase</keyword>
<keyword evidence="2" id="KW-0732">Signal</keyword>
<evidence type="ECO:0000313" key="5">
    <source>
        <dbReference type="Proteomes" id="UP000184406"/>
    </source>
</evidence>
<dbReference type="GO" id="GO:0005975">
    <property type="term" value="P:carbohydrate metabolic process"/>
    <property type="evidence" value="ECO:0007669"/>
    <property type="project" value="UniProtKB-ARBA"/>
</dbReference>
<evidence type="ECO:0000256" key="2">
    <source>
        <dbReference type="SAM" id="SignalP"/>
    </source>
</evidence>
<dbReference type="Gene3D" id="3.30.379.10">
    <property type="entry name" value="Chitobiase/beta-hexosaminidase domain 2-like"/>
    <property type="match status" value="1"/>
</dbReference>
<gene>
    <name evidence="4" type="ORF">SAMN03080594_104365</name>
</gene>
<dbReference type="AlphaFoldDB" id="A0A1M5C434"/>
<dbReference type="Gene3D" id="2.60.120.260">
    <property type="entry name" value="Galactose-binding domain-like"/>
    <property type="match status" value="1"/>
</dbReference>
<proteinExistence type="predicted"/>
<feature type="domain" description="F5/8 type C" evidence="3">
    <location>
        <begin position="609"/>
        <end position="728"/>
    </location>
</feature>
<dbReference type="Pfam" id="PF00754">
    <property type="entry name" value="F5_F8_type_C"/>
    <property type="match status" value="1"/>
</dbReference>
<organism evidence="4 5">
    <name type="scientific">Arenibacter palladensis</name>
    <dbReference type="NCBI Taxonomy" id="237373"/>
    <lineage>
        <taxon>Bacteria</taxon>
        <taxon>Pseudomonadati</taxon>
        <taxon>Bacteroidota</taxon>
        <taxon>Flavobacteriia</taxon>
        <taxon>Flavobacteriales</taxon>
        <taxon>Flavobacteriaceae</taxon>
        <taxon>Arenibacter</taxon>
    </lineage>
</organism>
<dbReference type="Pfam" id="PF16126">
    <property type="entry name" value="DUF4838"/>
    <property type="match status" value="1"/>
</dbReference>
<dbReference type="SUPFAM" id="SSF49785">
    <property type="entry name" value="Galactose-binding domain-like"/>
    <property type="match status" value="1"/>
</dbReference>
<keyword evidence="5" id="KW-1185">Reference proteome</keyword>
<dbReference type="InterPro" id="IPR008979">
    <property type="entry name" value="Galactose-bd-like_sf"/>
</dbReference>